<feature type="compositionally biased region" description="Low complexity" evidence="1">
    <location>
        <begin position="218"/>
        <end position="243"/>
    </location>
</feature>
<proteinExistence type="predicted"/>
<dbReference type="RefSeq" id="WP_218445839.1">
    <property type="nucleotide sequence ID" value="NZ_JAGSPA010000003.1"/>
</dbReference>
<accession>A0ABS6SG23</accession>
<dbReference type="EMBL" id="JAGSPA010000003">
    <property type="protein sequence ID" value="MBV7256998.1"/>
    <property type="molecule type" value="Genomic_DNA"/>
</dbReference>
<dbReference type="Pfam" id="PF02120">
    <property type="entry name" value="Flg_hook"/>
    <property type="match status" value="1"/>
</dbReference>
<evidence type="ECO:0000313" key="3">
    <source>
        <dbReference type="EMBL" id="MBV7256998.1"/>
    </source>
</evidence>
<evidence type="ECO:0000256" key="1">
    <source>
        <dbReference type="SAM" id="MobiDB-lite"/>
    </source>
</evidence>
<feature type="compositionally biased region" description="Low complexity" evidence="1">
    <location>
        <begin position="251"/>
        <end position="265"/>
    </location>
</feature>
<keyword evidence="3" id="KW-0282">Flagellum</keyword>
<evidence type="ECO:0000259" key="2">
    <source>
        <dbReference type="Pfam" id="PF02120"/>
    </source>
</evidence>
<dbReference type="Proteomes" id="UP000722336">
    <property type="component" value="Unassembled WGS sequence"/>
</dbReference>
<dbReference type="InterPro" id="IPR021136">
    <property type="entry name" value="Flagellar_hook_control-like_C"/>
</dbReference>
<sequence length="518" mass="52281">MSNLLSVTMAPPIAQLKLGGDGKLENGDAPPQSDAFAKLFAGNLASQQGADGNNLPAPEQPLVQSGIQTAETVVLTGDFNEASTAVYSKADIQKAGVRAENTENAIADLAAAELEGVVVADTEAAVISAADVDKADVDKANVEIADDKMAAHGGADLNAIEAPEPVGAPIAPPSVPAAQELEPRFLAGTVKAAIPAEKTASAKPAVAPLSQSETALPAGPEAAAPNSTAAPTSALASVPTSSPDISRSERAAATTDEAAPTPVTAMAPSPGIITPTPSRAGAPPVLTAEMAPPIASVAADSLGAQPIEGELPGAELGIDVTAQDQKPLMDIGSKPAATSTSTPSSTPAALSVSAAAPTDFSAPAPQPIAPAVSLPAMTSAAWPDDAAAVIAMAGVAAGKEARFQLNPPELGQLSIEMSNDDAGLRVEIMTGSDAARNELERHMPRLIERLREELANSENRAREDLQEMAQQFADSQARSSSERLGNQPSGGASAVEVGDLEPELNPRPQGDGRISLFA</sequence>
<protein>
    <submittedName>
        <fullName evidence="3">Flagellar hook-length control protein FliK</fullName>
    </submittedName>
</protein>
<feature type="compositionally biased region" description="Polar residues" evidence="1">
    <location>
        <begin position="469"/>
        <end position="490"/>
    </location>
</feature>
<feature type="compositionally biased region" description="Low complexity" evidence="1">
    <location>
        <begin position="333"/>
        <end position="350"/>
    </location>
</feature>
<feature type="region of interest" description="Disordered" evidence="1">
    <location>
        <begin position="330"/>
        <end position="350"/>
    </location>
</feature>
<feature type="region of interest" description="Disordered" evidence="1">
    <location>
        <begin position="469"/>
        <end position="518"/>
    </location>
</feature>
<name>A0ABS6SG23_9SPHN</name>
<evidence type="ECO:0000313" key="4">
    <source>
        <dbReference type="Proteomes" id="UP000722336"/>
    </source>
</evidence>
<feature type="domain" description="Flagellar hook-length control protein-like C-terminal" evidence="2">
    <location>
        <begin position="398"/>
        <end position="452"/>
    </location>
</feature>
<organism evidence="3 4">
    <name type="scientific">Pacificimonas pallii</name>
    <dbReference type="NCBI Taxonomy" id="2827236"/>
    <lineage>
        <taxon>Bacteria</taxon>
        <taxon>Pseudomonadati</taxon>
        <taxon>Pseudomonadota</taxon>
        <taxon>Alphaproteobacteria</taxon>
        <taxon>Sphingomonadales</taxon>
        <taxon>Sphingosinicellaceae</taxon>
        <taxon>Pacificimonas</taxon>
    </lineage>
</organism>
<comment type="caution">
    <text evidence="3">The sequence shown here is derived from an EMBL/GenBank/DDBJ whole genome shotgun (WGS) entry which is preliminary data.</text>
</comment>
<feature type="region of interest" description="Disordered" evidence="1">
    <location>
        <begin position="199"/>
        <end position="282"/>
    </location>
</feature>
<gene>
    <name evidence="3" type="ORF">KCG44_09405</name>
</gene>
<dbReference type="CDD" id="cd17470">
    <property type="entry name" value="T3SS_Flik_C"/>
    <property type="match status" value="1"/>
</dbReference>
<reference evidence="3 4" key="1">
    <citation type="submission" date="2021-04" db="EMBL/GenBank/DDBJ databases">
        <authorList>
            <person name="Pira H."/>
            <person name="Risdian C."/>
            <person name="Wink J."/>
        </authorList>
    </citation>
    <scope>NUCLEOTIDE SEQUENCE [LARGE SCALE GENOMIC DNA]</scope>
    <source>
        <strain evidence="3 4">WHA3</strain>
    </source>
</reference>
<keyword evidence="3" id="KW-0969">Cilium</keyword>
<keyword evidence="4" id="KW-1185">Reference proteome</keyword>
<keyword evidence="3" id="KW-0966">Cell projection</keyword>